<evidence type="ECO:0000256" key="1">
    <source>
        <dbReference type="SAM" id="MobiDB-lite"/>
    </source>
</evidence>
<feature type="compositionally biased region" description="Low complexity" evidence="1">
    <location>
        <begin position="166"/>
        <end position="194"/>
    </location>
</feature>
<dbReference type="InterPro" id="IPR021136">
    <property type="entry name" value="Flagellar_hook_control-like_C"/>
</dbReference>
<reference evidence="3 4" key="1">
    <citation type="journal article" date="2014" name="Int. J. Syst. Evol. Microbiol.">
        <title>Arthrobacter pityocampae sp. nov., isolated from Thaumetopoea pityocampa (Lep., Thaumetopoeidae).</title>
        <authorList>
            <person name="Ince I.A."/>
            <person name="Demirbag Z."/>
            <person name="Kati H."/>
        </authorList>
    </citation>
    <scope>NUCLEOTIDE SEQUENCE [LARGE SCALE GENOMIC DNA]</scope>
    <source>
        <strain evidence="3 4">Tp2</strain>
    </source>
</reference>
<feature type="compositionally biased region" description="Low complexity" evidence="1">
    <location>
        <begin position="365"/>
        <end position="378"/>
    </location>
</feature>
<feature type="domain" description="Flagellar hook-length control protein-like C-terminal" evidence="2">
    <location>
        <begin position="278"/>
        <end position="353"/>
    </location>
</feature>
<dbReference type="AlphaFoldDB" id="A0A2S5IU95"/>
<evidence type="ECO:0000313" key="4">
    <source>
        <dbReference type="Proteomes" id="UP000239297"/>
    </source>
</evidence>
<feature type="region of interest" description="Disordered" evidence="1">
    <location>
        <begin position="1"/>
        <end position="31"/>
    </location>
</feature>
<dbReference type="Gene3D" id="3.30.750.140">
    <property type="match status" value="1"/>
</dbReference>
<sequence>MNSAPGTVEPGAASSFRGDSSAYGSTASPAHGVMGTNTVVVPALAEGPATLVAESRMDVSAAAAHGTASSGAGTGTVVTSSSAGTVATSPGSDAGVTPPGTVIGVASLLGAADSAGAGAAVAPPGPLVQAASAASAGASVQAGSVGPLVQAGSADGVVPGLVPASETIPPEATPTGAGAEGEAPDAVDPGAPVATETGMQAAADSGAQTPNPDATTGQPGADLQPASGRVDLPAPAHPMSAGAVVGSSDASAAAPVRPAAAPLPQQLGGHAFVLAQSAADAPGGTSTITVTVAPDDLGPITIRASFTSDGTRLEFFSSTDTGREALKQALPELRREASSSGLSASLDLGTGTPGDHRDDHRDGPFRSTTTTAPTARGTIQDSSWTRNPAAGSSALDLFA</sequence>
<evidence type="ECO:0000313" key="3">
    <source>
        <dbReference type="EMBL" id="PPB48133.1"/>
    </source>
</evidence>
<keyword evidence="4" id="KW-1185">Reference proteome</keyword>
<accession>A0A2S5IU95</accession>
<dbReference type="EMBL" id="PRKW01000006">
    <property type="protein sequence ID" value="PPB48133.1"/>
    <property type="molecule type" value="Genomic_DNA"/>
</dbReference>
<feature type="region of interest" description="Disordered" evidence="1">
    <location>
        <begin position="333"/>
        <end position="399"/>
    </location>
</feature>
<feature type="region of interest" description="Disordered" evidence="1">
    <location>
        <begin position="162"/>
        <end position="243"/>
    </location>
</feature>
<dbReference type="CDD" id="cd17470">
    <property type="entry name" value="T3SS_Flik_C"/>
    <property type="match status" value="1"/>
</dbReference>
<dbReference type="Proteomes" id="UP000239297">
    <property type="component" value="Unassembled WGS sequence"/>
</dbReference>
<proteinExistence type="predicted"/>
<dbReference type="InterPro" id="IPR038610">
    <property type="entry name" value="FliK-like_C_sf"/>
</dbReference>
<name>A0A2S5IU95_9MICC</name>
<feature type="compositionally biased region" description="Polar residues" evidence="1">
    <location>
        <begin position="206"/>
        <end position="218"/>
    </location>
</feature>
<organism evidence="3 4">
    <name type="scientific">Arthrobacter pityocampae</name>
    <dbReference type="NCBI Taxonomy" id="547334"/>
    <lineage>
        <taxon>Bacteria</taxon>
        <taxon>Bacillati</taxon>
        <taxon>Actinomycetota</taxon>
        <taxon>Actinomycetes</taxon>
        <taxon>Micrococcales</taxon>
        <taxon>Micrococcaceae</taxon>
        <taxon>Arthrobacter</taxon>
    </lineage>
</organism>
<feature type="compositionally biased region" description="Low complexity" evidence="1">
    <location>
        <begin position="338"/>
        <end position="349"/>
    </location>
</feature>
<gene>
    <name evidence="3" type="ORF">C4K88_14210</name>
</gene>
<comment type="caution">
    <text evidence="3">The sequence shown here is derived from an EMBL/GenBank/DDBJ whole genome shotgun (WGS) entry which is preliminary data.</text>
</comment>
<protein>
    <recommendedName>
        <fullName evidence="2">Flagellar hook-length control protein-like C-terminal domain-containing protein</fullName>
    </recommendedName>
</protein>
<dbReference type="Pfam" id="PF02120">
    <property type="entry name" value="Flg_hook"/>
    <property type="match status" value="1"/>
</dbReference>
<evidence type="ECO:0000259" key="2">
    <source>
        <dbReference type="Pfam" id="PF02120"/>
    </source>
</evidence>
<feature type="compositionally biased region" description="Basic and acidic residues" evidence="1">
    <location>
        <begin position="354"/>
        <end position="364"/>
    </location>
</feature>